<dbReference type="Proteomes" id="UP001549257">
    <property type="component" value="Unassembled WGS sequence"/>
</dbReference>
<comment type="caution">
    <text evidence="2">The sequence shown here is derived from an EMBL/GenBank/DDBJ whole genome shotgun (WGS) entry which is preliminary data.</text>
</comment>
<name>A0ABV2QLQ6_9MICO</name>
<evidence type="ECO:0000256" key="1">
    <source>
        <dbReference type="SAM" id="SignalP"/>
    </source>
</evidence>
<evidence type="ECO:0000313" key="3">
    <source>
        <dbReference type="Proteomes" id="UP001549257"/>
    </source>
</evidence>
<dbReference type="PROSITE" id="PS51257">
    <property type="entry name" value="PROKAR_LIPOPROTEIN"/>
    <property type="match status" value="1"/>
</dbReference>
<reference evidence="2 3" key="1">
    <citation type="submission" date="2024-06" db="EMBL/GenBank/DDBJ databases">
        <title>Sorghum-associated microbial communities from plants grown in Nebraska, USA.</title>
        <authorList>
            <person name="Schachtman D."/>
        </authorList>
    </citation>
    <scope>NUCLEOTIDE SEQUENCE [LARGE SCALE GENOMIC DNA]</scope>
    <source>
        <strain evidence="2 3">2857</strain>
    </source>
</reference>
<proteinExistence type="predicted"/>
<dbReference type="PROSITE" id="PS51318">
    <property type="entry name" value="TAT"/>
    <property type="match status" value="1"/>
</dbReference>
<dbReference type="InterPro" id="IPR006311">
    <property type="entry name" value="TAT_signal"/>
</dbReference>
<gene>
    <name evidence="2" type="ORF">ABIE21_001392</name>
</gene>
<protein>
    <submittedName>
        <fullName evidence="2">Uncharacterized protein</fullName>
    </submittedName>
</protein>
<keyword evidence="1" id="KW-0732">Signal</keyword>
<dbReference type="RefSeq" id="WP_354024061.1">
    <property type="nucleotide sequence ID" value="NZ_JBEPSJ010000001.1"/>
</dbReference>
<evidence type="ECO:0000313" key="2">
    <source>
        <dbReference type="EMBL" id="MET4581902.1"/>
    </source>
</evidence>
<feature type="chain" id="PRO_5045532393" evidence="1">
    <location>
        <begin position="31"/>
        <end position="310"/>
    </location>
</feature>
<accession>A0ABV2QLQ6</accession>
<organism evidence="2 3">
    <name type="scientific">Conyzicola nivalis</name>
    <dbReference type="NCBI Taxonomy" id="1477021"/>
    <lineage>
        <taxon>Bacteria</taxon>
        <taxon>Bacillati</taxon>
        <taxon>Actinomycetota</taxon>
        <taxon>Actinomycetes</taxon>
        <taxon>Micrococcales</taxon>
        <taxon>Microbacteriaceae</taxon>
        <taxon>Conyzicola</taxon>
    </lineage>
</organism>
<feature type="signal peptide" evidence="1">
    <location>
        <begin position="1"/>
        <end position="30"/>
    </location>
</feature>
<sequence length="310" mass="31791">MTISRRSCVALAVAIGTVLAVTSCTLPADAQSTPDGVTSLASWAEYELAALPGVVAVEAGQYNETDDVGADMLDADLWGMDLDVVVDPLIGADDIAAVAEATREFSETHAGTAVWAARVTIAPATETVDDSSTPDRLRVDVYPEVVGSAGDAARAALEVSAIPSVASVTVMSVPSIQVTEAADLGAALDAVERLPFWAEGGNLSTVDGRVRLADVPELITNAGLLAIADTARAHPGGQFWLEAANEGPRYPELYVDGVSVDEAAAIAARFLDPAMTAATASAYVLEFNIRAVGAEGAIDTYGTFGGVPSP</sequence>
<dbReference type="EMBL" id="JBEPSJ010000001">
    <property type="protein sequence ID" value="MET4581902.1"/>
    <property type="molecule type" value="Genomic_DNA"/>
</dbReference>
<keyword evidence="3" id="KW-1185">Reference proteome</keyword>